<evidence type="ECO:0000313" key="1">
    <source>
        <dbReference type="EMBL" id="MFC7327712.1"/>
    </source>
</evidence>
<dbReference type="RefSeq" id="WP_379870149.1">
    <property type="nucleotide sequence ID" value="NZ_JBHTBH010000003.1"/>
</dbReference>
<dbReference type="SUPFAM" id="SSF50969">
    <property type="entry name" value="YVTN repeat-like/Quinoprotein amine dehydrogenase"/>
    <property type="match status" value="1"/>
</dbReference>
<dbReference type="EMBL" id="JBHTBH010000003">
    <property type="protein sequence ID" value="MFC7327712.1"/>
    <property type="molecule type" value="Genomic_DNA"/>
</dbReference>
<sequence length="441" mass="49071">MSTDLYGARVLGVDLDRREVRLRVFVVYYETATRHYTAPPERDPGFFLGLLWESGRWAHPIGKAVSVEQMLGEGWVVENARWFVEEVERTAVRNDPPREDAWDRMHDFYYEREGRWRDEELLVQADYVVRVTDPAWIEHLSPGDAWGSAWYPMDADDPSGADLPHVPDVHAPLELRPFGDEGPHGVAFSDDGRFLAVDGDDEDVVVYDCADWSEHARFDLPDSDLTWNLKWVPGQHVVARTDFDSLETVQRAYDVVARAAVEVPLEQGFARSRTGRHRIEFGQVDGVEFLVDGQRVPVPGVEEVAVETAAFTTDESRLFAAGMARDVHVIDPESRVVVDRISDVAGRVSGLAVSPCGGYLITAGSPADAPMEDDVVLVHRLGDRKVVLRHRPGADVAGLAWSPDGRWVAMNLEHTSGGGELRVMPVGLPAEPPAELRAPAR</sequence>
<comment type="caution">
    <text evidence="1">The sequence shown here is derived from an EMBL/GenBank/DDBJ whole genome shotgun (WGS) entry which is preliminary data.</text>
</comment>
<dbReference type="Gene3D" id="2.130.10.10">
    <property type="entry name" value="YVTN repeat-like/Quinoprotein amine dehydrogenase"/>
    <property type="match status" value="1"/>
</dbReference>
<evidence type="ECO:0000313" key="2">
    <source>
        <dbReference type="Proteomes" id="UP001596540"/>
    </source>
</evidence>
<gene>
    <name evidence="1" type="ORF">ACFQRF_08145</name>
</gene>
<protein>
    <submittedName>
        <fullName evidence="1">WD40 repeat domain-containing protein</fullName>
    </submittedName>
</protein>
<accession>A0ABW2KCI1</accession>
<dbReference type="InterPro" id="IPR011044">
    <property type="entry name" value="Quino_amine_DH_bsu"/>
</dbReference>
<dbReference type="InterPro" id="IPR015943">
    <property type="entry name" value="WD40/YVTN_repeat-like_dom_sf"/>
</dbReference>
<organism evidence="1 2">
    <name type="scientific">Marinactinospora rubrisoli</name>
    <dbReference type="NCBI Taxonomy" id="2715399"/>
    <lineage>
        <taxon>Bacteria</taxon>
        <taxon>Bacillati</taxon>
        <taxon>Actinomycetota</taxon>
        <taxon>Actinomycetes</taxon>
        <taxon>Streptosporangiales</taxon>
        <taxon>Nocardiopsidaceae</taxon>
        <taxon>Marinactinospora</taxon>
    </lineage>
</organism>
<reference evidence="2" key="1">
    <citation type="journal article" date="2019" name="Int. J. Syst. Evol. Microbiol.">
        <title>The Global Catalogue of Microorganisms (GCM) 10K type strain sequencing project: providing services to taxonomists for standard genome sequencing and annotation.</title>
        <authorList>
            <consortium name="The Broad Institute Genomics Platform"/>
            <consortium name="The Broad Institute Genome Sequencing Center for Infectious Disease"/>
            <person name="Wu L."/>
            <person name="Ma J."/>
        </authorList>
    </citation>
    <scope>NUCLEOTIDE SEQUENCE [LARGE SCALE GENOMIC DNA]</scope>
    <source>
        <strain evidence="2">CGMCC 4.7382</strain>
    </source>
</reference>
<name>A0ABW2KCI1_9ACTN</name>
<keyword evidence="2" id="KW-1185">Reference proteome</keyword>
<proteinExistence type="predicted"/>
<dbReference type="Proteomes" id="UP001596540">
    <property type="component" value="Unassembled WGS sequence"/>
</dbReference>